<feature type="compositionally biased region" description="Low complexity" evidence="1">
    <location>
        <begin position="241"/>
        <end position="256"/>
    </location>
</feature>
<dbReference type="GeneID" id="90037652"/>
<dbReference type="RefSeq" id="XP_064769957.1">
    <property type="nucleotide sequence ID" value="XM_064912140.1"/>
</dbReference>
<proteinExistence type="predicted"/>
<dbReference type="InterPro" id="IPR028241">
    <property type="entry name" value="RAVE2/Rogdi"/>
</dbReference>
<comment type="caution">
    <text evidence="2">The sequence shown here is derived from an EMBL/GenBank/DDBJ whole genome shotgun (WGS) entry which is preliminary data.</text>
</comment>
<dbReference type="PANTHER" id="PTHR13618">
    <property type="entry name" value="LEUCINE ZIPPER CONTAINING TRANSCRIPTION FACTOR LZF1"/>
    <property type="match status" value="1"/>
</dbReference>
<protein>
    <submittedName>
        <fullName evidence="2">RAVE subunit 2/Rogdi</fullName>
    </submittedName>
</protein>
<feature type="region of interest" description="Disordered" evidence="1">
    <location>
        <begin position="232"/>
        <end position="306"/>
    </location>
</feature>
<dbReference type="PANTHER" id="PTHR13618:SF1">
    <property type="entry name" value="PROTEIN ROGDI HOMOLOG"/>
    <property type="match status" value="1"/>
</dbReference>
<accession>A0ABR1FAR1</accession>
<feature type="compositionally biased region" description="Low complexity" evidence="1">
    <location>
        <begin position="274"/>
        <end position="306"/>
    </location>
</feature>
<organism evidence="2 3">
    <name type="scientific">Myxozyma melibiosi</name>
    <dbReference type="NCBI Taxonomy" id="54550"/>
    <lineage>
        <taxon>Eukaryota</taxon>
        <taxon>Fungi</taxon>
        <taxon>Dikarya</taxon>
        <taxon>Ascomycota</taxon>
        <taxon>Saccharomycotina</taxon>
        <taxon>Lipomycetes</taxon>
        <taxon>Lipomycetales</taxon>
        <taxon>Lipomycetaceae</taxon>
        <taxon>Myxozyma</taxon>
    </lineage>
</organism>
<sequence>MTTTVYPALDASSALNEEHKVSILELAWLLRDLSTTMKSLYDGLDECIALMQSDQPGSTLVLSSNRSEALKGFVVRQGKNITKAEIHLKLSSLNKGTVLHLILAEGKVIPLAQLNDCTNFLSVCLQVVKEMDFVEPAVVLSQLRKLLSNIRNAHISIRSVSPAFQFPYSTIDPAVFVSEMPPNVGLDLILSESGVIADIRTLQILDSPPPSSQLASSGASIASTARFSTTASSVYRGGSTSSRSVAGQRASSSSSRPTPPNVATIFSTTGGPGQSPAQPAQAQTQPSSTTANPSTPSELTRTTTNASVASSIATVSSTMSTASTKSWFSGIMGRKRMPDPANLFMYRGQYVKPLERITVQSLDPGLMTLISKLNGEYFCCLFSEDSC</sequence>
<name>A0ABR1FAR1_9ASCO</name>
<dbReference type="Pfam" id="PF10259">
    <property type="entry name" value="Rogdi_lz"/>
    <property type="match status" value="1"/>
</dbReference>
<reference evidence="2 3" key="1">
    <citation type="submission" date="2024-03" db="EMBL/GenBank/DDBJ databases">
        <title>Genome-scale model development and genomic sequencing of the oleaginous clade Lipomyces.</title>
        <authorList>
            <consortium name="Lawrence Berkeley National Laboratory"/>
            <person name="Czajka J.J."/>
            <person name="Han Y."/>
            <person name="Kim J."/>
            <person name="Mondo S.J."/>
            <person name="Hofstad B.A."/>
            <person name="Robles A."/>
            <person name="Haridas S."/>
            <person name="Riley R."/>
            <person name="LaButti K."/>
            <person name="Pangilinan J."/>
            <person name="Andreopoulos W."/>
            <person name="Lipzen A."/>
            <person name="Yan J."/>
            <person name="Wang M."/>
            <person name="Ng V."/>
            <person name="Grigoriev I.V."/>
            <person name="Spatafora J.W."/>
            <person name="Magnuson J.K."/>
            <person name="Baker S.E."/>
            <person name="Pomraning K.R."/>
        </authorList>
    </citation>
    <scope>NUCLEOTIDE SEQUENCE [LARGE SCALE GENOMIC DNA]</scope>
    <source>
        <strain evidence="2 3">Phaff 52-87</strain>
    </source>
</reference>
<keyword evidence="3" id="KW-1185">Reference proteome</keyword>
<dbReference type="Proteomes" id="UP001498771">
    <property type="component" value="Unassembled WGS sequence"/>
</dbReference>
<gene>
    <name evidence="2" type="ORF">BZA70DRAFT_275343</name>
</gene>
<evidence type="ECO:0000313" key="2">
    <source>
        <dbReference type="EMBL" id="KAK7206924.1"/>
    </source>
</evidence>
<evidence type="ECO:0000313" key="3">
    <source>
        <dbReference type="Proteomes" id="UP001498771"/>
    </source>
</evidence>
<evidence type="ECO:0000256" key="1">
    <source>
        <dbReference type="SAM" id="MobiDB-lite"/>
    </source>
</evidence>
<dbReference type="EMBL" id="JBBJBU010000002">
    <property type="protein sequence ID" value="KAK7206924.1"/>
    <property type="molecule type" value="Genomic_DNA"/>
</dbReference>